<dbReference type="AlphaFoldDB" id="A0A6P6HVN3"/>
<dbReference type="FunFam" id="1.10.4100.10:FF:000002">
    <property type="entry name" value="Aconitate decarboxylase 1"/>
    <property type="match status" value="1"/>
</dbReference>
<evidence type="ECO:0000256" key="7">
    <source>
        <dbReference type="ARBA" id="ARBA00023128"/>
    </source>
</evidence>
<evidence type="ECO:0000256" key="1">
    <source>
        <dbReference type="ARBA" id="ARBA00004173"/>
    </source>
</evidence>
<dbReference type="SUPFAM" id="SSF103378">
    <property type="entry name" value="2-methylcitrate dehydratase PrpD"/>
    <property type="match status" value="1"/>
</dbReference>
<dbReference type="InterPro" id="IPR042183">
    <property type="entry name" value="MmgE/PrpD_sf_1"/>
</dbReference>
<evidence type="ECO:0000256" key="13">
    <source>
        <dbReference type="ARBA" id="ARBA00073848"/>
    </source>
</evidence>
<accession>A0A6P6HVN3</accession>
<dbReference type="Pfam" id="PF03972">
    <property type="entry name" value="MmgE_PrpD_N"/>
    <property type="match status" value="1"/>
</dbReference>
<comment type="subcellular location">
    <subcellularLocation>
        <location evidence="1">Mitochondrion</location>
    </subcellularLocation>
</comment>
<dbReference type="EC" id="4.1.1.6" evidence="12"/>
<dbReference type="CTD" id="730249"/>
<evidence type="ECO:0000256" key="11">
    <source>
        <dbReference type="ARBA" id="ARBA00055971"/>
    </source>
</evidence>
<evidence type="ECO:0000256" key="12">
    <source>
        <dbReference type="ARBA" id="ARBA00067068"/>
    </source>
</evidence>
<dbReference type="GeneID" id="112860779"/>
<dbReference type="GO" id="GO:0006954">
    <property type="term" value="P:inflammatory response"/>
    <property type="evidence" value="ECO:0007669"/>
    <property type="project" value="UniProtKB-KW"/>
</dbReference>
<keyword evidence="8" id="KW-0395">Inflammatory response</keyword>
<dbReference type="GO" id="GO:0047613">
    <property type="term" value="F:aconitate decarboxylase activity"/>
    <property type="evidence" value="ECO:0007669"/>
    <property type="project" value="UniProtKB-EC"/>
</dbReference>
<evidence type="ECO:0000256" key="17">
    <source>
        <dbReference type="ARBA" id="ARBA00083851"/>
    </source>
</evidence>
<evidence type="ECO:0000313" key="20">
    <source>
        <dbReference type="Proteomes" id="UP000515131"/>
    </source>
</evidence>
<comment type="similarity">
    <text evidence="2">Belongs to the PrpD family.</text>
</comment>
<dbReference type="FunFam" id="3.30.1330.120:FF:000002">
    <property type="entry name" value="Aconitate decarboxylase 1"/>
    <property type="match status" value="1"/>
</dbReference>
<evidence type="ECO:0000256" key="14">
    <source>
        <dbReference type="ARBA" id="ARBA00076490"/>
    </source>
</evidence>
<dbReference type="PANTHER" id="PTHR16943:SF11">
    <property type="entry name" value="CIS-ACONITATE DECARBOXYLASE"/>
    <property type="match status" value="1"/>
</dbReference>
<comment type="catalytic activity">
    <reaction evidence="10">
        <text>cis-aconitate + H(+) = itaconate + CO2</text>
        <dbReference type="Rhea" id="RHEA:15253"/>
        <dbReference type="ChEBI" id="CHEBI:15378"/>
        <dbReference type="ChEBI" id="CHEBI:16383"/>
        <dbReference type="ChEBI" id="CHEBI:16526"/>
        <dbReference type="ChEBI" id="CHEBI:17240"/>
        <dbReference type="EC" id="4.1.1.6"/>
    </reaction>
    <physiologicalReaction direction="left-to-right" evidence="10">
        <dbReference type="Rhea" id="RHEA:15254"/>
    </physiologicalReaction>
</comment>
<evidence type="ECO:0000256" key="4">
    <source>
        <dbReference type="ARBA" id="ARBA00022529"/>
    </source>
</evidence>
<dbReference type="GO" id="GO:0042803">
    <property type="term" value="F:protein homodimerization activity"/>
    <property type="evidence" value="ECO:0007669"/>
    <property type="project" value="UniProtKB-ARBA"/>
</dbReference>
<dbReference type="InterPro" id="IPR036148">
    <property type="entry name" value="MmgE/PrpD_sf"/>
</dbReference>
<dbReference type="GO" id="GO:0045087">
    <property type="term" value="P:innate immune response"/>
    <property type="evidence" value="ECO:0007669"/>
    <property type="project" value="UniProtKB-KW"/>
</dbReference>
<evidence type="ECO:0000256" key="15">
    <source>
        <dbReference type="ARBA" id="ARBA00081034"/>
    </source>
</evidence>
<evidence type="ECO:0000256" key="10">
    <source>
        <dbReference type="ARBA" id="ARBA00050716"/>
    </source>
</evidence>
<dbReference type="Proteomes" id="UP000515131">
    <property type="component" value="Unplaced"/>
</dbReference>
<dbReference type="InterPro" id="IPR042188">
    <property type="entry name" value="MmgE/PrpD_sf_2"/>
</dbReference>
<keyword evidence="9" id="KW-0456">Lyase</keyword>
<dbReference type="Gene3D" id="1.10.4100.10">
    <property type="entry name" value="2-methylcitrate dehydratase PrpD"/>
    <property type="match status" value="1"/>
</dbReference>
<evidence type="ECO:0000259" key="19">
    <source>
        <dbReference type="Pfam" id="PF19305"/>
    </source>
</evidence>
<dbReference type="PANTHER" id="PTHR16943">
    <property type="entry name" value="2-METHYLCITRATE DEHYDRATASE-RELATED"/>
    <property type="match status" value="1"/>
</dbReference>
<evidence type="ECO:0000256" key="2">
    <source>
        <dbReference type="ARBA" id="ARBA00006174"/>
    </source>
</evidence>
<evidence type="ECO:0000313" key="21">
    <source>
        <dbReference type="RefSeq" id="XP_025779799.1"/>
    </source>
</evidence>
<evidence type="ECO:0000256" key="5">
    <source>
        <dbReference type="ARBA" id="ARBA00022588"/>
    </source>
</evidence>
<dbReference type="RefSeq" id="XP_025779799.1">
    <property type="nucleotide sequence ID" value="XM_025924014.1"/>
</dbReference>
<sequence>MCCSGDGELGCTKRVTSWRVPMNVEDAASSHTAFEAKLPAIWKCGLIITCSVLELDPEKFVSKLYHLRAVELSDVTFPHLGLYTCKSVTESFARVIHGLTVEHLTDHVIQRSKRMILDTLGVGFLGTNTEVFRKVSEYSKIYSSNVASTVWGQPDLRLPPTYAAFVNGVAIHSMDFDDTWHPATHPSGAVLPVLLALSEALPPSPKCSGLDLLLAFNVGIEVQGQLLRFSKEANDIPKRFHPPSVVGTLGSAAATSKFLGLSMTKCREALAIAVSHAGAPIANAATQTKPLHIGNAARHGMEAAFLAMLGLQGNRQILDMQTGFGAFYANYSPKVLPNLDSHTWLLDQQDVAFKRFPAHLATHWVADAAASVRKHLVTDRDLLPIDRIARIVLRIPDVQYVNRPFPDSEHEARHSFQFVACATLLDGGITVPSFHKCQINRPQVRELLSKVELEHPQDNLPSFNTLYCEISVTLDDGATFTERSDTFYGHWRKPLSQEDLREKFRANASSVLSCDTVDRLTEMVENLEDLEDCSVLTTLLKGPSSPEMVSKLSSIQQFHQTVSPEAYQHLSDFILGKNQ</sequence>
<dbReference type="KEGG" id="pcoo:112860779"/>
<dbReference type="Gene3D" id="3.30.1330.120">
    <property type="entry name" value="2-methylcitrate dehydratase PrpD"/>
    <property type="match status" value="1"/>
</dbReference>
<keyword evidence="4" id="KW-0929">Antimicrobial</keyword>
<keyword evidence="6" id="KW-0391">Immunity</keyword>
<feature type="domain" description="MmgE/PrpD N-terminal" evidence="18">
    <location>
        <begin position="90"/>
        <end position="331"/>
    </location>
</feature>
<keyword evidence="7" id="KW-0496">Mitochondrion</keyword>
<dbReference type="GO" id="GO:0005739">
    <property type="term" value="C:mitochondrion"/>
    <property type="evidence" value="ECO:0007669"/>
    <property type="project" value="UniProtKB-SubCell"/>
</dbReference>
<proteinExistence type="inferred from homology"/>
<dbReference type="InterPro" id="IPR045336">
    <property type="entry name" value="MmgE_PrpD_N"/>
</dbReference>
<evidence type="ECO:0000256" key="6">
    <source>
        <dbReference type="ARBA" id="ARBA00022859"/>
    </source>
</evidence>
<organism evidence="20 21">
    <name type="scientific">Puma concolor</name>
    <name type="common">Mountain lion</name>
    <name type="synonym">Felis concolor</name>
    <dbReference type="NCBI Taxonomy" id="9696"/>
    <lineage>
        <taxon>Eukaryota</taxon>
        <taxon>Metazoa</taxon>
        <taxon>Chordata</taxon>
        <taxon>Craniata</taxon>
        <taxon>Vertebrata</taxon>
        <taxon>Euteleostomi</taxon>
        <taxon>Mammalia</taxon>
        <taxon>Eutheria</taxon>
        <taxon>Laurasiatheria</taxon>
        <taxon>Carnivora</taxon>
        <taxon>Feliformia</taxon>
        <taxon>Felidae</taxon>
        <taxon>Felinae</taxon>
        <taxon>Puma</taxon>
    </lineage>
</organism>
<comment type="function">
    <text evidence="11">Cis-aconitate decarboxylase that catalyzes production of itaconate and is involved in the inhibition of the inflammatory response. Acts as a negative regulator of the Toll-like receptors (TLRs)-mediated inflammatory innate response by stimulating the tumor necrosis factor alpha-induced protein TNFAIP3 expression via reactive oxygen species (ROS) in LPS-tolerized macrophages. Involved in antimicrobial response of innate immune cells; ACOD1-mediated itaconic acid production contributes to the antimicrobial activity of macrophages by generating itaconate, leading to alkylation of proteins, such as TFEB. Involved in antiviral response following infection by flavivirus in neurons: ACOD1-mediated itaconate production inhibits the activity of succinate dehydrogenase, generating a metabolic state in neurons that suppresses replication of viral genomes. Plays a role in the embryo implantation.</text>
</comment>
<evidence type="ECO:0000256" key="16">
    <source>
        <dbReference type="ARBA" id="ARBA00083634"/>
    </source>
</evidence>
<name>A0A6P6HVN3_PUMCO</name>
<keyword evidence="20" id="KW-1185">Reference proteome</keyword>
<dbReference type="InterPro" id="IPR045337">
    <property type="entry name" value="MmgE_PrpD_C"/>
</dbReference>
<evidence type="ECO:0000259" key="18">
    <source>
        <dbReference type="Pfam" id="PF03972"/>
    </source>
</evidence>
<evidence type="ECO:0000256" key="9">
    <source>
        <dbReference type="ARBA" id="ARBA00023239"/>
    </source>
</evidence>
<reference evidence="21" key="1">
    <citation type="submission" date="2025-08" db="UniProtKB">
        <authorList>
            <consortium name="RefSeq"/>
        </authorList>
    </citation>
    <scope>IDENTIFICATION</scope>
    <source>
        <tissue evidence="21">Blood</tissue>
    </source>
</reference>
<evidence type="ECO:0000256" key="3">
    <source>
        <dbReference type="ARBA" id="ARBA00011738"/>
    </source>
</evidence>
<protein>
    <recommendedName>
        <fullName evidence="13">Cis-aconitate decarboxylase</fullName>
        <ecNumber evidence="12">4.1.1.6</ecNumber>
    </recommendedName>
    <alternativeName>
        <fullName evidence="17">Aconitate decarboxylase</fullName>
    </alternativeName>
    <alternativeName>
        <fullName evidence="14">Aconitate decarboxylase 1</fullName>
    </alternativeName>
    <alternativeName>
        <fullName evidence="15">Cis-aconitic acid decarboxylase</fullName>
    </alternativeName>
    <alternativeName>
        <fullName evidence="16">Immune-responsive gene 1 protein</fullName>
    </alternativeName>
</protein>
<dbReference type="InterPro" id="IPR005656">
    <property type="entry name" value="MmgE_PrpD"/>
</dbReference>
<gene>
    <name evidence="21" type="primary">ACOD1</name>
</gene>
<dbReference type="GO" id="GO:0072573">
    <property type="term" value="P:tolerance induction to lipopolysaccharide"/>
    <property type="evidence" value="ECO:0007669"/>
    <property type="project" value="UniProtKB-ARBA"/>
</dbReference>
<evidence type="ECO:0000256" key="8">
    <source>
        <dbReference type="ARBA" id="ARBA00023198"/>
    </source>
</evidence>
<dbReference type="Pfam" id="PF19305">
    <property type="entry name" value="MmgE_PrpD_C"/>
    <property type="match status" value="1"/>
</dbReference>
<dbReference type="GO" id="GO:0002760">
    <property type="term" value="P:positive regulation of antimicrobial humoral response"/>
    <property type="evidence" value="ECO:0007669"/>
    <property type="project" value="UniProtKB-ARBA"/>
</dbReference>
<keyword evidence="5" id="KW-0399">Innate immunity</keyword>
<feature type="domain" description="MmgE/PrpD C-terminal" evidence="19">
    <location>
        <begin position="356"/>
        <end position="529"/>
    </location>
</feature>
<comment type="subunit">
    <text evidence="3">Homodimer.</text>
</comment>